<evidence type="ECO:0000256" key="7">
    <source>
        <dbReference type="ARBA" id="ARBA00023157"/>
    </source>
</evidence>
<dbReference type="Pfam" id="PF22705">
    <property type="entry name" value="C2-set_3"/>
    <property type="match status" value="1"/>
</dbReference>
<dbReference type="SMART" id="SM00449">
    <property type="entry name" value="SPRY"/>
    <property type="match status" value="1"/>
</dbReference>
<dbReference type="FunFam" id="2.60.40.10:FF:000088">
    <property type="entry name" value="Butyrophilin subfamily 1 member A1"/>
    <property type="match status" value="1"/>
</dbReference>
<feature type="domain" description="Ig-like" evidence="11">
    <location>
        <begin position="40"/>
        <end position="140"/>
    </location>
</feature>
<keyword evidence="8" id="KW-0393">Immunoglobulin domain</keyword>
<keyword evidence="3 9" id="KW-0812">Transmembrane</keyword>
<dbReference type="SMART" id="SM00409">
    <property type="entry name" value="IG"/>
    <property type="match status" value="1"/>
</dbReference>
<dbReference type="Gene3D" id="2.60.120.920">
    <property type="match status" value="1"/>
</dbReference>
<dbReference type="InterPro" id="IPR036179">
    <property type="entry name" value="Ig-like_dom_sf"/>
</dbReference>
<comment type="subcellular location">
    <subcellularLocation>
        <location evidence="1">Membrane</location>
        <topology evidence="1">Single-pass type I membrane protein</topology>
    </subcellularLocation>
</comment>
<dbReference type="CDD" id="cd05713">
    <property type="entry name" value="IgV_MOG_like"/>
    <property type="match status" value="1"/>
</dbReference>
<keyword evidence="6 9" id="KW-0472">Membrane</keyword>
<dbReference type="PANTHER" id="PTHR24100">
    <property type="entry name" value="BUTYROPHILIN"/>
    <property type="match status" value="1"/>
</dbReference>
<proteinExistence type="inferred from homology"/>
<evidence type="ECO:0000256" key="9">
    <source>
        <dbReference type="SAM" id="Phobius"/>
    </source>
</evidence>
<accession>A0A8C3T0W8</accession>
<keyword evidence="7" id="KW-1015">Disulfide bond</keyword>
<dbReference type="InterPro" id="IPR013320">
    <property type="entry name" value="ConA-like_dom_sf"/>
</dbReference>
<dbReference type="SUPFAM" id="SSF48726">
    <property type="entry name" value="Immunoglobulin"/>
    <property type="match status" value="2"/>
</dbReference>
<evidence type="ECO:0000259" key="10">
    <source>
        <dbReference type="PROSITE" id="PS50188"/>
    </source>
</evidence>
<dbReference type="GO" id="GO:0009897">
    <property type="term" value="C:external side of plasma membrane"/>
    <property type="evidence" value="ECO:0007669"/>
    <property type="project" value="TreeGrafter"/>
</dbReference>
<dbReference type="InterPro" id="IPR053896">
    <property type="entry name" value="BTN3A2-like_Ig-C"/>
</dbReference>
<dbReference type="Pfam" id="PF13765">
    <property type="entry name" value="PRY"/>
    <property type="match status" value="1"/>
</dbReference>
<dbReference type="GO" id="GO:0001817">
    <property type="term" value="P:regulation of cytokine production"/>
    <property type="evidence" value="ECO:0007669"/>
    <property type="project" value="TreeGrafter"/>
</dbReference>
<organism evidence="12 13">
    <name type="scientific">Chelydra serpentina</name>
    <name type="common">Snapping turtle</name>
    <name type="synonym">Testudo serpentina</name>
    <dbReference type="NCBI Taxonomy" id="8475"/>
    <lineage>
        <taxon>Eukaryota</taxon>
        <taxon>Metazoa</taxon>
        <taxon>Chordata</taxon>
        <taxon>Craniata</taxon>
        <taxon>Vertebrata</taxon>
        <taxon>Euteleostomi</taxon>
        <taxon>Archelosauria</taxon>
        <taxon>Testudinata</taxon>
        <taxon>Testudines</taxon>
        <taxon>Cryptodira</taxon>
        <taxon>Durocryptodira</taxon>
        <taxon>Americhelydia</taxon>
        <taxon>Chelydroidea</taxon>
        <taxon>Chelydridae</taxon>
        <taxon>Chelydra</taxon>
    </lineage>
</organism>
<dbReference type="GO" id="GO:0005102">
    <property type="term" value="F:signaling receptor binding"/>
    <property type="evidence" value="ECO:0007669"/>
    <property type="project" value="TreeGrafter"/>
</dbReference>
<dbReference type="SMART" id="SM00589">
    <property type="entry name" value="PRY"/>
    <property type="match status" value="1"/>
</dbReference>
<evidence type="ECO:0000313" key="12">
    <source>
        <dbReference type="Ensembl" id="ENSCSRP00000021266.1"/>
    </source>
</evidence>
<evidence type="ECO:0000313" key="13">
    <source>
        <dbReference type="Proteomes" id="UP000694403"/>
    </source>
</evidence>
<dbReference type="InterPro" id="IPR043136">
    <property type="entry name" value="B30.2/SPRY_sf"/>
</dbReference>
<dbReference type="InterPro" id="IPR013106">
    <property type="entry name" value="Ig_V-set"/>
</dbReference>
<comment type="similarity">
    <text evidence="2">Belongs to the immunoglobulin superfamily. BTN/MOG family.</text>
</comment>
<dbReference type="FunFam" id="2.60.40.10:FF:000183">
    <property type="entry name" value="Myelin-oligodendrocyte glycoprotein"/>
    <property type="match status" value="1"/>
</dbReference>
<dbReference type="InterPro" id="IPR006574">
    <property type="entry name" value="PRY"/>
</dbReference>
<sequence>MMQKSEFHITQMSSCERSAFIAYENNPAPLWSNFLFVSVPLTVTFKVIGPDHPITASVGEDALLPCHLSPSMSAQEMEVRWFRSKFSEPVHLYQNGKDQADQQIPDYQGRTELLKEGIVNGSVVLRIRNISPSDYGQFNCFFRSRNFYEDAVLELKVAGLGSTPRIAIDSYQSGGIHMVCESAGWYPEPEMQWRDLRGQHLPSLTEKITQHDNGLFEAQISIIVTETSSQDLSCSVRNSHLDPGKKSVVYIAGWCSSKPHSSVAVYILLVVVALLTFTASYLFWKQHKAKEVKVTLDPETAHPRLKLSDDKTTVTWESKHQALPDNPERFDQVFCVLGSEGFSSGRIYWEVEGMGRIWAIGVARESVRRKGPISFTPEEGIWGIEQSRNCYSLLTTPECPLPMSESPVKVRIYVHYEKEEVAFFNPDNADRIATLTASFRGEKIFPFFWVCSHLTLRGNWGGEGEGGELFLTLTHVTNIPASSFGTDAEPQHSQLCHWQSLTVRVTHALMVGSGDSSPSPSPLLLGSSDCLSHCRDLIPILKDALSQRCRGGTR</sequence>
<dbReference type="PROSITE" id="PS50188">
    <property type="entry name" value="B302_SPRY"/>
    <property type="match status" value="1"/>
</dbReference>
<evidence type="ECO:0000256" key="6">
    <source>
        <dbReference type="ARBA" id="ARBA00023136"/>
    </source>
</evidence>
<dbReference type="PANTHER" id="PTHR24100:SF149">
    <property type="entry name" value="BG-LIKE ANTIGEN 1-RELATED"/>
    <property type="match status" value="1"/>
</dbReference>
<keyword evidence="4" id="KW-0732">Signal</keyword>
<feature type="transmembrane region" description="Helical" evidence="9">
    <location>
        <begin position="263"/>
        <end position="284"/>
    </location>
</feature>
<dbReference type="FunFam" id="2.60.120.920:FF:000004">
    <property type="entry name" value="Butyrophilin subfamily 1 member A1"/>
    <property type="match status" value="1"/>
</dbReference>
<evidence type="ECO:0000256" key="5">
    <source>
        <dbReference type="ARBA" id="ARBA00022989"/>
    </source>
</evidence>
<evidence type="ECO:0000256" key="4">
    <source>
        <dbReference type="ARBA" id="ARBA00022729"/>
    </source>
</evidence>
<dbReference type="PROSITE" id="PS50835">
    <property type="entry name" value="IG_LIKE"/>
    <property type="match status" value="2"/>
</dbReference>
<dbReference type="InterPro" id="IPR013783">
    <property type="entry name" value="Ig-like_fold"/>
</dbReference>
<dbReference type="GO" id="GO:0050852">
    <property type="term" value="P:T cell receptor signaling pathway"/>
    <property type="evidence" value="ECO:0007669"/>
    <property type="project" value="TreeGrafter"/>
</dbReference>
<reference evidence="12" key="2">
    <citation type="submission" date="2025-09" db="UniProtKB">
        <authorList>
            <consortium name="Ensembl"/>
        </authorList>
    </citation>
    <scope>IDENTIFICATION</scope>
</reference>
<evidence type="ECO:0000256" key="3">
    <source>
        <dbReference type="ARBA" id="ARBA00022692"/>
    </source>
</evidence>
<dbReference type="PRINTS" id="PR01407">
    <property type="entry name" value="BUTYPHLNCDUF"/>
</dbReference>
<dbReference type="SUPFAM" id="SSF49899">
    <property type="entry name" value="Concanavalin A-like lectins/glucanases"/>
    <property type="match status" value="1"/>
</dbReference>
<dbReference type="InterPro" id="IPR050504">
    <property type="entry name" value="IgSF_BTN/MOG"/>
</dbReference>
<feature type="domain" description="Ig-like" evidence="11">
    <location>
        <begin position="164"/>
        <end position="252"/>
    </location>
</feature>
<evidence type="ECO:0000256" key="1">
    <source>
        <dbReference type="ARBA" id="ARBA00004479"/>
    </source>
</evidence>
<dbReference type="Proteomes" id="UP000694403">
    <property type="component" value="Unplaced"/>
</dbReference>
<dbReference type="Pfam" id="PF07686">
    <property type="entry name" value="V-set"/>
    <property type="match status" value="1"/>
</dbReference>
<dbReference type="InterPro" id="IPR003877">
    <property type="entry name" value="SPRY_dom"/>
</dbReference>
<name>A0A8C3T0W8_CHESE</name>
<dbReference type="InterPro" id="IPR003879">
    <property type="entry name" value="Butyrophylin_SPRY"/>
</dbReference>
<evidence type="ECO:0000256" key="8">
    <source>
        <dbReference type="ARBA" id="ARBA00023319"/>
    </source>
</evidence>
<dbReference type="CDD" id="cd12888">
    <property type="entry name" value="SPRY_PRY_TRIM7_like"/>
    <property type="match status" value="1"/>
</dbReference>
<reference evidence="12" key="1">
    <citation type="submission" date="2025-08" db="UniProtKB">
        <authorList>
            <consortium name="Ensembl"/>
        </authorList>
    </citation>
    <scope>IDENTIFICATION</scope>
</reference>
<dbReference type="SMART" id="SM00406">
    <property type="entry name" value="IGv"/>
    <property type="match status" value="1"/>
</dbReference>
<dbReference type="Ensembl" id="ENSCSRT00000022204.1">
    <property type="protein sequence ID" value="ENSCSRP00000021266.1"/>
    <property type="gene ID" value="ENSCSRG00000016076.1"/>
</dbReference>
<keyword evidence="13" id="KW-1185">Reference proteome</keyword>
<dbReference type="Gene3D" id="2.60.40.10">
    <property type="entry name" value="Immunoglobulins"/>
    <property type="match status" value="2"/>
</dbReference>
<evidence type="ECO:0000259" key="11">
    <source>
        <dbReference type="PROSITE" id="PS50835"/>
    </source>
</evidence>
<keyword evidence="5 9" id="KW-1133">Transmembrane helix</keyword>
<dbReference type="Pfam" id="PF00622">
    <property type="entry name" value="SPRY"/>
    <property type="match status" value="1"/>
</dbReference>
<dbReference type="InterPro" id="IPR007110">
    <property type="entry name" value="Ig-like_dom"/>
</dbReference>
<evidence type="ECO:0000256" key="2">
    <source>
        <dbReference type="ARBA" id="ARBA00007591"/>
    </source>
</evidence>
<dbReference type="AlphaFoldDB" id="A0A8C3T0W8"/>
<feature type="domain" description="B30.2/SPRY" evidence="10">
    <location>
        <begin position="274"/>
        <end position="465"/>
    </location>
</feature>
<dbReference type="InterPro" id="IPR001870">
    <property type="entry name" value="B30.2/SPRY"/>
</dbReference>
<dbReference type="InterPro" id="IPR003599">
    <property type="entry name" value="Ig_sub"/>
</dbReference>
<protein>
    <submittedName>
        <fullName evidence="12">Uncharacterized protein</fullName>
    </submittedName>
</protein>